<dbReference type="Proteomes" id="UP000176944">
    <property type="component" value="Chromosome"/>
</dbReference>
<name>A0A9Q9UW76_MOOP1</name>
<dbReference type="AlphaFoldDB" id="A0A9Q9UW76"/>
<dbReference type="EMBL" id="CP017708">
    <property type="protein sequence ID" value="WAN69591.1"/>
    <property type="molecule type" value="Genomic_DNA"/>
</dbReference>
<accession>A0A9Q9UW76</accession>
<proteinExistence type="predicted"/>
<sequence>MVQVGWAVPTNALCKLDDLSGALPTLHELRSGTIVINLRVGSAYQRALQA</sequence>
<evidence type="ECO:0000313" key="1">
    <source>
        <dbReference type="EMBL" id="WAN69591.1"/>
    </source>
</evidence>
<reference evidence="1" key="1">
    <citation type="journal article" date="2017" name="Proc. Natl. Acad. Sci. U.S.A.">
        <title>Comparative genomics uncovers the prolific and distinctive metabolic potential of the cyanobacterial genus Moorea.</title>
        <authorList>
            <person name="Leao T."/>
            <person name="Castelao G."/>
            <person name="Korobeynikov A."/>
            <person name="Monroe E.A."/>
            <person name="Podell S."/>
            <person name="Glukhov E."/>
            <person name="Allen E.E."/>
            <person name="Gerwick W.H."/>
            <person name="Gerwick L."/>
        </authorList>
    </citation>
    <scope>NUCLEOTIDE SEQUENCE</scope>
    <source>
        <strain evidence="1">JHB</strain>
    </source>
</reference>
<protein>
    <submittedName>
        <fullName evidence="1">Uncharacterized protein</fullName>
    </submittedName>
</protein>
<reference evidence="1" key="2">
    <citation type="submission" date="2022-10" db="EMBL/GenBank/DDBJ databases">
        <authorList>
            <person name="Ngo T.-E."/>
        </authorList>
    </citation>
    <scope>NUCLEOTIDE SEQUENCE</scope>
    <source>
        <strain evidence="1">JHB</strain>
    </source>
</reference>
<gene>
    <name evidence="1" type="ORF">BJP36_36490</name>
</gene>
<organism evidence="1">
    <name type="scientific">Moorena producens (strain JHB)</name>
    <dbReference type="NCBI Taxonomy" id="1454205"/>
    <lineage>
        <taxon>Bacteria</taxon>
        <taxon>Bacillati</taxon>
        <taxon>Cyanobacteriota</taxon>
        <taxon>Cyanophyceae</taxon>
        <taxon>Coleofasciculales</taxon>
        <taxon>Coleofasciculaceae</taxon>
        <taxon>Moorena</taxon>
    </lineage>
</organism>